<dbReference type="AlphaFoldDB" id="A0A0A9D5E0"/>
<accession>A0A0A9D5E0</accession>
<evidence type="ECO:0000313" key="2">
    <source>
        <dbReference type="EMBL" id="JAD83016.1"/>
    </source>
</evidence>
<sequence length="35" mass="3879">MCRTMDSISSYQLMPTSSRNSGCNMNLSKCNFLAS</sequence>
<dbReference type="EMBL" id="GBRH01214879">
    <property type="protein sequence ID" value="JAD83016.1"/>
    <property type="molecule type" value="Transcribed_RNA"/>
</dbReference>
<protein>
    <submittedName>
        <fullName evidence="2">Uncharacterized protein</fullName>
    </submittedName>
</protein>
<proteinExistence type="predicted"/>
<feature type="region of interest" description="Disordered" evidence="1">
    <location>
        <begin position="1"/>
        <end position="21"/>
    </location>
</feature>
<reference evidence="2" key="1">
    <citation type="submission" date="2014-09" db="EMBL/GenBank/DDBJ databases">
        <authorList>
            <person name="Magalhaes I.L.F."/>
            <person name="Oliveira U."/>
            <person name="Santos F.R."/>
            <person name="Vidigal T.H.D.A."/>
            <person name="Brescovit A.D."/>
            <person name="Santos A.J."/>
        </authorList>
    </citation>
    <scope>NUCLEOTIDE SEQUENCE</scope>
    <source>
        <tissue evidence="2">Shoot tissue taken approximately 20 cm above the soil surface</tissue>
    </source>
</reference>
<organism evidence="2">
    <name type="scientific">Arundo donax</name>
    <name type="common">Giant reed</name>
    <name type="synonym">Donax arundinaceus</name>
    <dbReference type="NCBI Taxonomy" id="35708"/>
    <lineage>
        <taxon>Eukaryota</taxon>
        <taxon>Viridiplantae</taxon>
        <taxon>Streptophyta</taxon>
        <taxon>Embryophyta</taxon>
        <taxon>Tracheophyta</taxon>
        <taxon>Spermatophyta</taxon>
        <taxon>Magnoliopsida</taxon>
        <taxon>Liliopsida</taxon>
        <taxon>Poales</taxon>
        <taxon>Poaceae</taxon>
        <taxon>PACMAD clade</taxon>
        <taxon>Arundinoideae</taxon>
        <taxon>Arundineae</taxon>
        <taxon>Arundo</taxon>
    </lineage>
</organism>
<reference evidence="2" key="2">
    <citation type="journal article" date="2015" name="Data Brief">
        <title>Shoot transcriptome of the giant reed, Arundo donax.</title>
        <authorList>
            <person name="Barrero R.A."/>
            <person name="Guerrero F.D."/>
            <person name="Moolhuijzen P."/>
            <person name="Goolsby J.A."/>
            <person name="Tidwell J."/>
            <person name="Bellgard S.E."/>
            <person name="Bellgard M.I."/>
        </authorList>
    </citation>
    <scope>NUCLEOTIDE SEQUENCE</scope>
    <source>
        <tissue evidence="2">Shoot tissue taken approximately 20 cm above the soil surface</tissue>
    </source>
</reference>
<name>A0A0A9D5E0_ARUDO</name>
<evidence type="ECO:0000256" key="1">
    <source>
        <dbReference type="SAM" id="MobiDB-lite"/>
    </source>
</evidence>